<organism evidence="4">
    <name type="scientific">Citrobacter freundii</name>
    <dbReference type="NCBI Taxonomy" id="546"/>
    <lineage>
        <taxon>Bacteria</taxon>
        <taxon>Pseudomonadati</taxon>
        <taxon>Pseudomonadota</taxon>
        <taxon>Gammaproteobacteria</taxon>
        <taxon>Enterobacterales</taxon>
        <taxon>Enterobacteriaceae</taxon>
        <taxon>Citrobacter</taxon>
        <taxon>Citrobacter freundii complex</taxon>
    </lineage>
</organism>
<dbReference type="GO" id="GO:0005829">
    <property type="term" value="C:cytosol"/>
    <property type="evidence" value="ECO:0007669"/>
    <property type="project" value="TreeGrafter"/>
</dbReference>
<evidence type="ECO:0000313" key="7">
    <source>
        <dbReference type="Proteomes" id="UP000512222"/>
    </source>
</evidence>
<comment type="similarity">
    <text evidence="1">Belongs to the UbiK family.</text>
</comment>
<keyword evidence="1" id="KW-0831">Ubiquinone biosynthesis</keyword>
<dbReference type="GO" id="GO:0006744">
    <property type="term" value="P:ubiquinone biosynthetic process"/>
    <property type="evidence" value="ECO:0007669"/>
    <property type="project" value="UniProtKB-UniRule"/>
</dbReference>
<gene>
    <name evidence="1 4" type="primary">ubiK</name>
    <name evidence="3" type="ORF">AM363_24520</name>
    <name evidence="5" type="ORF">HV178_03560</name>
    <name evidence="4" type="ORF">I9Y29_003016</name>
</gene>
<feature type="region of interest" description="Disordered" evidence="2">
    <location>
        <begin position="97"/>
        <end position="118"/>
    </location>
</feature>
<dbReference type="EMBL" id="CP056573">
    <property type="protein sequence ID" value="QLV29101.1"/>
    <property type="molecule type" value="Genomic_DNA"/>
</dbReference>
<evidence type="ECO:0000313" key="6">
    <source>
        <dbReference type="Proteomes" id="UP000263627"/>
    </source>
</evidence>
<comment type="function">
    <text evidence="1">Required for efficient ubiquinone (coenzyme Q) biosynthesis. UbiK is probably an accessory factor of Ubi enzymes and facilitates ubiquinone biosynthesis by acting as an assembly factor, a targeting factor, or both.</text>
</comment>
<dbReference type="AlphaFoldDB" id="A0A133LJ22"/>
<dbReference type="NCBIfam" id="NF047835">
    <property type="entry name" value="UbiqAccUbiK"/>
    <property type="match status" value="1"/>
</dbReference>
<evidence type="ECO:0000256" key="1">
    <source>
        <dbReference type="HAMAP-Rule" id="MF_02216"/>
    </source>
</evidence>
<dbReference type="PANTHER" id="PTHR38040">
    <property type="entry name" value="UBIQUINONE BIOSYNTHESIS ACCESSORY FACTOR UBIK"/>
    <property type="match status" value="1"/>
</dbReference>
<evidence type="ECO:0000313" key="3">
    <source>
        <dbReference type="EMBL" id="AXZ50971.1"/>
    </source>
</evidence>
<proteinExistence type="inferred from homology"/>
<evidence type="ECO:0000256" key="2">
    <source>
        <dbReference type="SAM" id="MobiDB-lite"/>
    </source>
</evidence>
<reference evidence="4" key="1">
    <citation type="journal article" date="2018" name="Genome Biol.">
        <title>SKESA: strategic k-mer extension for scrupulous assemblies.</title>
        <authorList>
            <person name="Souvorov A."/>
            <person name="Agarwala R."/>
            <person name="Lipman D.J."/>
        </authorList>
    </citation>
    <scope>NUCLEOTIDE SEQUENCE</scope>
    <source>
        <strain evidence="4">O50</strain>
    </source>
</reference>
<dbReference type="EMBL" id="CP032184">
    <property type="protein sequence ID" value="AXZ50971.1"/>
    <property type="molecule type" value="Genomic_DNA"/>
</dbReference>
<dbReference type="Proteomes" id="UP000263627">
    <property type="component" value="Chromosome"/>
</dbReference>
<dbReference type="Proteomes" id="UP000512222">
    <property type="component" value="Chromosome"/>
</dbReference>
<protein>
    <recommendedName>
        <fullName evidence="1">Ubiquinone biosynthesis accessory factor UbiK</fullName>
    </recommendedName>
</protein>
<sequence length="118" mass="13672">MPVPVRTTIGSNTYQFRETTMIDPKKIEQIARQVHESMPKGIREFGEDVEKKIRQTLQSQLTRLDLVSREEFDVQTQVLLRTREKLALLEQRLTELESREKTAEVKPAPAIPSVDPQE</sequence>
<dbReference type="InterPro" id="IPR007475">
    <property type="entry name" value="UbiK"/>
</dbReference>
<dbReference type="Proteomes" id="UP000855471">
    <property type="component" value="Unassembled WGS sequence"/>
</dbReference>
<dbReference type="EMBL" id="DACSXJ010000017">
    <property type="protein sequence ID" value="HAT3898571.1"/>
    <property type="molecule type" value="Genomic_DNA"/>
</dbReference>
<reference evidence="7" key="3">
    <citation type="submission" date="2020-06" db="EMBL/GenBank/DDBJ databases">
        <title>REHAB project genomes.</title>
        <authorList>
            <person name="Shaw L.P."/>
        </authorList>
    </citation>
    <scope>NUCLEOTIDE SEQUENCE [LARGE SCALE GENOMIC DNA]</scope>
    <source>
        <strain evidence="7">RHBSTW-00370</strain>
    </source>
</reference>
<keyword evidence="4" id="KW-0830">Ubiquinone</keyword>
<comment type="pathway">
    <text evidence="1">Cofactor biosynthesis; ubiquinone biosynthesis.</text>
</comment>
<dbReference type="Pfam" id="PF04380">
    <property type="entry name" value="BMFP"/>
    <property type="match status" value="1"/>
</dbReference>
<evidence type="ECO:0000313" key="5">
    <source>
        <dbReference type="EMBL" id="QLV29101.1"/>
    </source>
</evidence>
<keyword evidence="1" id="KW-0963">Cytoplasm</keyword>
<accession>A0A133LJ22</accession>
<reference evidence="5" key="5">
    <citation type="journal article" date="2021" name="Microb. Genom.">
        <title>A genomic epidemiological study shows that prevalence of antimicrobial resistance in Enterobacterales is associated with the livestock host, as well as antimicrobial usage.</title>
        <authorList>
            <person name="AbuOun M."/>
            <person name="Jones H."/>
            <person name="Stubberfield E."/>
            <person name="Gilson D."/>
            <person name="Shaw L.P."/>
            <person name="Hubbard A.T.M."/>
            <person name="Chau K.K."/>
            <person name="Sebra R."/>
            <person name="Peto T.E.A."/>
            <person name="Crook D.W."/>
            <person name="Read D.S."/>
            <person name="Gweon H.S."/>
            <person name="Walker A.S."/>
            <person name="Stoesser N."/>
            <person name="Smith R.P."/>
            <person name="Anjum M.F."/>
            <person name="On Behalf Of The Rehab Consortium."/>
        </authorList>
    </citation>
    <scope>NUCLEOTIDE SEQUENCE</scope>
    <source>
        <strain evidence="5">RHBSTW-00370</strain>
    </source>
</reference>
<dbReference type="HAMAP" id="MF_02216">
    <property type="entry name" value="UbiK"/>
    <property type="match status" value="1"/>
</dbReference>
<reference evidence="4" key="4">
    <citation type="submission" date="2020-09" db="EMBL/GenBank/DDBJ databases">
        <authorList>
            <consortium name="NCBI Pathogen Detection Project"/>
        </authorList>
    </citation>
    <scope>NUCLEOTIDE SEQUENCE</scope>
    <source>
        <strain evidence="4">O50</strain>
    </source>
</reference>
<reference evidence="3 6" key="2">
    <citation type="submission" date="2018-09" db="EMBL/GenBank/DDBJ databases">
        <title>Whole genome sequencing of Citrobacter freundii AR_0116.</title>
        <authorList>
            <person name="Conlan S."/>
            <person name="Thomas P.J."/>
            <person name="Mullikin J."/>
            <person name="Frank K.M."/>
            <person name="Segre J.A."/>
        </authorList>
    </citation>
    <scope>NUCLEOTIDE SEQUENCE [LARGE SCALE GENOMIC DNA]</scope>
    <source>
        <strain evidence="3 6">AR_0116</strain>
    </source>
</reference>
<dbReference type="UniPathway" id="UPA00232"/>
<name>A0A133LJ22_CITFR</name>
<dbReference type="PANTHER" id="PTHR38040:SF1">
    <property type="entry name" value="UBIQUINONE BIOSYNTHESIS ACCESSORY FACTOR UBIK"/>
    <property type="match status" value="1"/>
</dbReference>
<comment type="subcellular location">
    <subcellularLocation>
        <location evidence="1">Cytoplasm</location>
    </subcellularLocation>
</comment>
<evidence type="ECO:0000313" key="4">
    <source>
        <dbReference type="EMBL" id="HAT3898571.1"/>
    </source>
</evidence>